<dbReference type="PIRSF" id="PIRSF006755">
    <property type="entry name" value="DTB_synth"/>
    <property type="match status" value="1"/>
</dbReference>
<dbReference type="NCBIfam" id="TIGR00347">
    <property type="entry name" value="bioD"/>
    <property type="match status" value="1"/>
</dbReference>
<dbReference type="HAMAP" id="MF_00336">
    <property type="entry name" value="BioD"/>
    <property type="match status" value="1"/>
</dbReference>
<keyword evidence="1 8" id="KW-0963">Cytoplasm</keyword>
<dbReference type="FunFam" id="3.40.50.300:FF:000292">
    <property type="entry name" value="ATP-dependent dethiobiotin synthetase BioD"/>
    <property type="match status" value="1"/>
</dbReference>
<dbReference type="InterPro" id="IPR027417">
    <property type="entry name" value="P-loop_NTPase"/>
</dbReference>
<dbReference type="AlphaFoldDB" id="A0A5D3YGZ0"/>
<comment type="function">
    <text evidence="8">Catalyzes a mechanistically unusual reaction, the ATP-dependent insertion of CO2 between the N7 and N8 nitrogen atoms of 7,8-diaminopelargonic acid (DAPA, also called 7,8-diammoniononanoate) to form a ureido ring.</text>
</comment>
<dbReference type="GO" id="GO:0005829">
    <property type="term" value="C:cytosol"/>
    <property type="evidence" value="ECO:0007669"/>
    <property type="project" value="TreeGrafter"/>
</dbReference>
<feature type="binding site" evidence="8">
    <location>
        <position position="70"/>
    </location>
    <ligand>
        <name>Mg(2+)</name>
        <dbReference type="ChEBI" id="CHEBI:18420"/>
    </ligand>
</feature>
<dbReference type="RefSeq" id="WP_309567524.1">
    <property type="nucleotide sequence ID" value="NZ_CP011451.1"/>
</dbReference>
<comment type="subunit">
    <text evidence="8">Homodimer.</text>
</comment>
<proteinExistence type="inferred from homology"/>
<accession>A0A5D3YGZ0</accession>
<comment type="caution">
    <text evidence="9">The sequence shown here is derived from an EMBL/GenBank/DDBJ whole genome shotgun (WGS) entry which is preliminary data.</text>
</comment>
<keyword evidence="2 8" id="KW-0436">Ligase</keyword>
<dbReference type="GO" id="GO:0009102">
    <property type="term" value="P:biotin biosynthetic process"/>
    <property type="evidence" value="ECO:0007669"/>
    <property type="project" value="UniProtKB-UniRule"/>
</dbReference>
<dbReference type="Proteomes" id="UP000324176">
    <property type="component" value="Unassembled WGS sequence"/>
</dbReference>
<sequence length="247" mass="26820">MRQGEADQVGFDLAMELNTMPAGYFVTGTDTAVGKTLTSCALLYAFARAGKSVIGMKPIAAGCENGKWMDVERLVEASNLSAARKWINPYALVQPMAPHIAAEQAGLVIDIATVQRAFQVLWQMAEMVIVEGVGGFLVPLDDRYDSSDLARALKLPVILTVGLRLGCLNHALLTARAIHASGLTLAGWVANQIDPHMECQAENIRALQQRLNCPLLGVLPFNEQIEAREYAELLDISQLLIPLPNQI</sequence>
<evidence type="ECO:0000256" key="7">
    <source>
        <dbReference type="ARBA" id="ARBA00022842"/>
    </source>
</evidence>
<evidence type="ECO:0000256" key="5">
    <source>
        <dbReference type="ARBA" id="ARBA00022756"/>
    </source>
</evidence>
<keyword evidence="5 8" id="KW-0093">Biotin biosynthesis</keyword>
<comment type="catalytic activity">
    <reaction evidence="8">
        <text>(7R,8S)-7,8-diammoniononanoate + CO2 + ATP = (4R,5S)-dethiobiotin + ADP + phosphate + 3 H(+)</text>
        <dbReference type="Rhea" id="RHEA:15805"/>
        <dbReference type="ChEBI" id="CHEBI:15378"/>
        <dbReference type="ChEBI" id="CHEBI:16526"/>
        <dbReference type="ChEBI" id="CHEBI:30616"/>
        <dbReference type="ChEBI" id="CHEBI:43474"/>
        <dbReference type="ChEBI" id="CHEBI:149469"/>
        <dbReference type="ChEBI" id="CHEBI:149473"/>
        <dbReference type="ChEBI" id="CHEBI:456216"/>
        <dbReference type="EC" id="6.3.3.3"/>
    </reaction>
</comment>
<evidence type="ECO:0000256" key="1">
    <source>
        <dbReference type="ARBA" id="ARBA00022490"/>
    </source>
</evidence>
<feature type="binding site" evidence="8">
    <location>
        <position position="70"/>
    </location>
    <ligand>
        <name>ATP</name>
        <dbReference type="ChEBI" id="CHEBI:30616"/>
    </ligand>
</feature>
<dbReference type="GO" id="GO:0004141">
    <property type="term" value="F:dethiobiotin synthase activity"/>
    <property type="evidence" value="ECO:0007669"/>
    <property type="project" value="UniProtKB-UniRule"/>
</dbReference>
<feature type="binding site" evidence="8">
    <location>
        <position position="131"/>
    </location>
    <ligand>
        <name>Mg(2+)</name>
        <dbReference type="ChEBI" id="CHEBI:18420"/>
    </ligand>
</feature>
<evidence type="ECO:0000256" key="6">
    <source>
        <dbReference type="ARBA" id="ARBA00022840"/>
    </source>
</evidence>
<evidence type="ECO:0000313" key="10">
    <source>
        <dbReference type="Proteomes" id="UP000324176"/>
    </source>
</evidence>
<feature type="active site" evidence="8">
    <location>
        <position position="57"/>
    </location>
</feature>
<dbReference type="InterPro" id="IPR004472">
    <property type="entry name" value="DTB_synth_BioD"/>
</dbReference>
<dbReference type="Pfam" id="PF13500">
    <property type="entry name" value="AAA_26"/>
    <property type="match status" value="1"/>
</dbReference>
<reference evidence="9 10" key="1">
    <citation type="submission" date="2019-07" db="EMBL/GenBank/DDBJ databases">
        <title>Active sludge and wastewater microbial communities from Klosterneuburg, Austria.</title>
        <authorList>
            <person name="Wagner M."/>
        </authorList>
    </citation>
    <scope>NUCLEOTIDE SEQUENCE [LARGE SCALE GENOMIC DNA]</scope>
    <source>
        <strain evidence="9 10">Nm2</strain>
    </source>
</reference>
<comment type="subcellular location">
    <subcellularLocation>
        <location evidence="8">Cytoplasm</location>
    </subcellularLocation>
</comment>
<comment type="cofactor">
    <cofactor evidence="8">
        <name>Mg(2+)</name>
        <dbReference type="ChEBI" id="CHEBI:18420"/>
    </cofactor>
</comment>
<keyword evidence="7 8" id="KW-0460">Magnesium</keyword>
<evidence type="ECO:0000256" key="8">
    <source>
        <dbReference type="HAMAP-Rule" id="MF_00336"/>
    </source>
</evidence>
<dbReference type="GO" id="GO:0042803">
    <property type="term" value="F:protein homodimerization activity"/>
    <property type="evidence" value="ECO:0007669"/>
    <property type="project" value="UniProtKB-ARBA"/>
</dbReference>
<feature type="binding site" evidence="8">
    <location>
        <begin position="191"/>
        <end position="192"/>
    </location>
    <ligand>
        <name>ATP</name>
        <dbReference type="ChEBI" id="CHEBI:30616"/>
    </ligand>
</feature>
<dbReference type="GO" id="GO:0000287">
    <property type="term" value="F:magnesium ion binding"/>
    <property type="evidence" value="ECO:0007669"/>
    <property type="project" value="UniProtKB-UniRule"/>
</dbReference>
<evidence type="ECO:0000256" key="4">
    <source>
        <dbReference type="ARBA" id="ARBA00022741"/>
    </source>
</evidence>
<dbReference type="UniPathway" id="UPA00078">
    <property type="reaction ID" value="UER00161"/>
</dbReference>
<dbReference type="EMBL" id="VNHT01000009">
    <property type="protein sequence ID" value="TYP91403.1"/>
    <property type="molecule type" value="Genomic_DNA"/>
</dbReference>
<dbReference type="EC" id="6.3.3.3" evidence="8"/>
<gene>
    <name evidence="8" type="primary">bioD</name>
    <name evidence="9" type="ORF">BCL69_100931</name>
</gene>
<comment type="caution">
    <text evidence="8">Lacks conserved residue(s) required for the propagation of feature annotation.</text>
</comment>
<organism evidence="9 10">
    <name type="scientific">Nitrosomonas communis</name>
    <dbReference type="NCBI Taxonomy" id="44574"/>
    <lineage>
        <taxon>Bacteria</taxon>
        <taxon>Pseudomonadati</taxon>
        <taxon>Pseudomonadota</taxon>
        <taxon>Betaproteobacteria</taxon>
        <taxon>Nitrosomonadales</taxon>
        <taxon>Nitrosomonadaceae</taxon>
        <taxon>Nitrosomonas</taxon>
    </lineage>
</organism>
<protein>
    <recommendedName>
        <fullName evidence="8">ATP-dependent dethiobiotin synthetase BioD</fullName>
        <ecNumber evidence="8">6.3.3.3</ecNumber>
    </recommendedName>
    <alternativeName>
        <fullName evidence="8">DTB synthetase</fullName>
        <shortName evidence="8">DTBS</shortName>
    </alternativeName>
    <alternativeName>
        <fullName evidence="8">Dethiobiotin synthase</fullName>
    </alternativeName>
</protein>
<keyword evidence="4 8" id="KW-0547">Nucleotide-binding</keyword>
<dbReference type="Gene3D" id="3.40.50.300">
    <property type="entry name" value="P-loop containing nucleotide triphosphate hydrolases"/>
    <property type="match status" value="1"/>
</dbReference>
<name>A0A5D3YGZ0_9PROT</name>
<dbReference type="SUPFAM" id="SSF52540">
    <property type="entry name" value="P-loop containing nucleoside triphosphate hydrolases"/>
    <property type="match status" value="1"/>
</dbReference>
<feature type="binding site" evidence="8">
    <location>
        <position position="36"/>
    </location>
    <ligand>
        <name>Mg(2+)</name>
        <dbReference type="ChEBI" id="CHEBI:18420"/>
    </ligand>
</feature>
<dbReference type="PANTHER" id="PTHR43210">
    <property type="entry name" value="DETHIOBIOTIN SYNTHETASE"/>
    <property type="match status" value="1"/>
</dbReference>
<comment type="similarity">
    <text evidence="8">Belongs to the dethiobiotin synthetase family.</text>
</comment>
<dbReference type="CDD" id="cd03109">
    <property type="entry name" value="DTBS"/>
    <property type="match status" value="1"/>
</dbReference>
<dbReference type="PANTHER" id="PTHR43210:SF5">
    <property type="entry name" value="DETHIOBIOTIN SYNTHETASE"/>
    <property type="match status" value="1"/>
</dbReference>
<comment type="pathway">
    <text evidence="8">Cofactor biosynthesis; biotin biosynthesis; biotin from 7,8-diaminononanoate: step 1/2.</text>
</comment>
<feature type="binding site" evidence="8">
    <location>
        <begin position="131"/>
        <end position="134"/>
    </location>
    <ligand>
        <name>ATP</name>
        <dbReference type="ChEBI" id="CHEBI:30616"/>
    </ligand>
</feature>
<keyword evidence="6 8" id="KW-0067">ATP-binding</keyword>
<evidence type="ECO:0000256" key="2">
    <source>
        <dbReference type="ARBA" id="ARBA00022598"/>
    </source>
</evidence>
<evidence type="ECO:0000313" key="9">
    <source>
        <dbReference type="EMBL" id="TYP91403.1"/>
    </source>
</evidence>
<keyword evidence="3 8" id="KW-0479">Metal-binding</keyword>
<dbReference type="GO" id="GO:0005524">
    <property type="term" value="F:ATP binding"/>
    <property type="evidence" value="ECO:0007669"/>
    <property type="project" value="UniProtKB-UniRule"/>
</dbReference>
<evidence type="ECO:0000256" key="3">
    <source>
        <dbReference type="ARBA" id="ARBA00022723"/>
    </source>
</evidence>